<name>A0CA31_PARTE</name>
<dbReference type="GeneID" id="5020830"/>
<accession>A0CA31</accession>
<evidence type="ECO:0000256" key="1">
    <source>
        <dbReference type="SAM" id="Phobius"/>
    </source>
</evidence>
<dbReference type="OrthoDB" id="77931at2759"/>
<feature type="transmembrane region" description="Helical" evidence="1">
    <location>
        <begin position="713"/>
        <end position="730"/>
    </location>
</feature>
<organism evidence="2 3">
    <name type="scientific">Paramecium tetraurelia</name>
    <dbReference type="NCBI Taxonomy" id="5888"/>
    <lineage>
        <taxon>Eukaryota</taxon>
        <taxon>Sar</taxon>
        <taxon>Alveolata</taxon>
        <taxon>Ciliophora</taxon>
        <taxon>Intramacronucleata</taxon>
        <taxon>Oligohymenophorea</taxon>
        <taxon>Peniculida</taxon>
        <taxon>Parameciidae</taxon>
        <taxon>Paramecium</taxon>
    </lineage>
</organism>
<keyword evidence="1" id="KW-0472">Membrane</keyword>
<keyword evidence="3" id="KW-1185">Reference proteome</keyword>
<feature type="transmembrane region" description="Helical" evidence="1">
    <location>
        <begin position="442"/>
        <end position="460"/>
    </location>
</feature>
<feature type="transmembrane region" description="Helical" evidence="1">
    <location>
        <begin position="778"/>
        <end position="799"/>
    </location>
</feature>
<dbReference type="RefSeq" id="XP_001435045.1">
    <property type="nucleotide sequence ID" value="XM_001435008.1"/>
</dbReference>
<dbReference type="EMBL" id="CT868053">
    <property type="protein sequence ID" value="CAK67648.1"/>
    <property type="molecule type" value="Genomic_DNA"/>
</dbReference>
<keyword evidence="1" id="KW-0812">Transmembrane</keyword>
<keyword evidence="1" id="KW-1133">Transmembrane helix</keyword>
<dbReference type="InParanoid" id="A0CA31"/>
<dbReference type="KEGG" id="ptm:GSPATT00036427001"/>
<dbReference type="eggNOG" id="KOG3525">
    <property type="taxonomic scope" value="Eukaryota"/>
</dbReference>
<dbReference type="Proteomes" id="UP000000600">
    <property type="component" value="Unassembled WGS sequence"/>
</dbReference>
<sequence length="958" mass="111255">MYQILQYLILFVEDKVVQILKKVMFKTEDCQSQRRNSFNNQNRSSQQINTFAKTTLEQMEHMQNCLFQFNNAQQSGGAVYVKESDELLITNSWILKNQAKMGGGLYLEDSNDLDYLALQTKISNNSAKLFGDNVVAIPQKLTLAQFDEKTLFETVQIINTDNILIEQVKQQLQQIQFDNEIQLPSGQKISSYAKFDKHTRSVIAQGRDQQVIKNLRNTYCTIESRILNKSNNDDSGIFSNNLTNIQKVLFNETTQDYNLDELIVYFNNEQPPNIVLQLQFSCDSVIVPIYNKEYPYNILNKHTNYHLRVNIKTFDCQYGETKNYTDFSCIPCNSEQGLFSLKIDSQKCEIKDDISTISVQSALLNLKAGYWRPYFETNRISNCINKPENCLGGWIEGDTSCLKGHIGALCEECDLYAIREGTHFSTSQKYSCASCQETSRNFILIAFVTIWTLISIFISVQSNLKSIKQSIRVTSVLLIKLAAIQISNQSAILIKILTNYLQILAAIATFKLKLPIQFQSTIDTAGSPVQTMTYSMDCFLATLFSFEIQYARMIWQIILPFIYISFFFTCYLIAIKFKLASYNKSVITTTIIYMYIYLQTSLVGGFAQLISYRNISGYQWIQANTSQRFDTSYHYRWILQFCIPMLTLLSIIIPSYFLFSLNRNSENLDKNHVKSQWGYLYNEYKYNAYFWELIKIAQKQLMMICLIYYDDNVILKATMVAIIIVVYLELSKKYKPYNRDQLNNLDCQTMNTCLATIILAAGIYISESTNVAEVKIPYFMLIAILNILISYILISKIVVEYFKKAGLTMERVEKFKQYIREVFPFLNRVPFISRLLMDNRNKRKRIAELYMKLKQFLISQAREIILFKSSQLKLDSHRSSDQQIHTNQLSLRSLHLGKDQEYLIRESLKQSSLNTPKNVLDSNVFDQINLKRNEQLKSKFNTQTQLNNNEKFNDNKEE</sequence>
<gene>
    <name evidence="2" type="ORF">GSPATT00036427001</name>
</gene>
<dbReference type="HOGENOM" id="CLU_002683_0_0_1"/>
<dbReference type="OMA" id="NICLINQ"/>
<dbReference type="PANTHER" id="PTHR11319">
    <property type="entry name" value="G PROTEIN-COUPLED RECEPTOR-RELATED"/>
    <property type="match status" value="1"/>
</dbReference>
<evidence type="ECO:0008006" key="4">
    <source>
        <dbReference type="Google" id="ProtNLM"/>
    </source>
</evidence>
<feature type="transmembrane region" description="Helical" evidence="1">
    <location>
        <begin position="637"/>
        <end position="659"/>
    </location>
</feature>
<proteinExistence type="predicted"/>
<evidence type="ECO:0000313" key="3">
    <source>
        <dbReference type="Proteomes" id="UP000000600"/>
    </source>
</evidence>
<dbReference type="AlphaFoldDB" id="A0CA31"/>
<reference evidence="2 3" key="1">
    <citation type="journal article" date="2006" name="Nature">
        <title>Global trends of whole-genome duplications revealed by the ciliate Paramecium tetraurelia.</title>
        <authorList>
            <consortium name="Genoscope"/>
            <person name="Aury J.-M."/>
            <person name="Jaillon O."/>
            <person name="Duret L."/>
            <person name="Noel B."/>
            <person name="Jubin C."/>
            <person name="Porcel B.M."/>
            <person name="Segurens B."/>
            <person name="Daubin V."/>
            <person name="Anthouard V."/>
            <person name="Aiach N."/>
            <person name="Arnaiz O."/>
            <person name="Billaut A."/>
            <person name="Beisson J."/>
            <person name="Blanc I."/>
            <person name="Bouhouche K."/>
            <person name="Camara F."/>
            <person name="Duharcourt S."/>
            <person name="Guigo R."/>
            <person name="Gogendeau D."/>
            <person name="Katinka M."/>
            <person name="Keller A.-M."/>
            <person name="Kissmehl R."/>
            <person name="Klotz C."/>
            <person name="Koll F."/>
            <person name="Le Moue A."/>
            <person name="Lepere C."/>
            <person name="Malinsky S."/>
            <person name="Nowacki M."/>
            <person name="Nowak J.K."/>
            <person name="Plattner H."/>
            <person name="Poulain J."/>
            <person name="Ruiz F."/>
            <person name="Serrano V."/>
            <person name="Zagulski M."/>
            <person name="Dessen P."/>
            <person name="Betermier M."/>
            <person name="Weissenbach J."/>
            <person name="Scarpelli C."/>
            <person name="Schachter V."/>
            <person name="Sperling L."/>
            <person name="Meyer E."/>
            <person name="Cohen J."/>
            <person name="Wincker P."/>
        </authorList>
    </citation>
    <scope>NUCLEOTIDE SEQUENCE [LARGE SCALE GENOMIC DNA]</scope>
    <source>
        <strain evidence="2 3">Stock d4-2</strain>
    </source>
</reference>
<feature type="transmembrane region" description="Helical" evidence="1">
    <location>
        <begin position="586"/>
        <end position="610"/>
    </location>
</feature>
<dbReference type="PANTHER" id="PTHR11319:SF35">
    <property type="entry name" value="OUTER MEMBRANE PROTEIN PMPC-RELATED"/>
    <property type="match status" value="1"/>
</dbReference>
<feature type="transmembrane region" description="Helical" evidence="1">
    <location>
        <begin position="553"/>
        <end position="574"/>
    </location>
</feature>
<evidence type="ECO:0000313" key="2">
    <source>
        <dbReference type="EMBL" id="CAK67648.1"/>
    </source>
</evidence>
<feature type="transmembrane region" description="Helical" evidence="1">
    <location>
        <begin position="750"/>
        <end position="766"/>
    </location>
</feature>
<protein>
    <recommendedName>
        <fullName evidence="4">TRP C-terminal domain-containing protein</fullName>
    </recommendedName>
</protein>